<evidence type="ECO:0000313" key="2">
    <source>
        <dbReference type="EMBL" id="SFM83033.1"/>
    </source>
</evidence>
<keyword evidence="3" id="KW-1185">Reference proteome</keyword>
<dbReference type="SUPFAM" id="SSF53850">
    <property type="entry name" value="Periplasmic binding protein-like II"/>
    <property type="match status" value="1"/>
</dbReference>
<dbReference type="STRING" id="758825.SAMN02982985_05455"/>
<evidence type="ECO:0000256" key="1">
    <source>
        <dbReference type="SAM" id="SignalP"/>
    </source>
</evidence>
<evidence type="ECO:0000313" key="3">
    <source>
        <dbReference type="Proteomes" id="UP000199470"/>
    </source>
</evidence>
<dbReference type="EMBL" id="FOTW01000036">
    <property type="protein sequence ID" value="SFM83033.1"/>
    <property type="molecule type" value="Genomic_DNA"/>
</dbReference>
<organism evidence="2 3">
    <name type="scientific">Rugamonas rubra</name>
    <dbReference type="NCBI Taxonomy" id="758825"/>
    <lineage>
        <taxon>Bacteria</taxon>
        <taxon>Pseudomonadati</taxon>
        <taxon>Pseudomonadota</taxon>
        <taxon>Betaproteobacteria</taxon>
        <taxon>Burkholderiales</taxon>
        <taxon>Oxalobacteraceae</taxon>
        <taxon>Telluria group</taxon>
        <taxon>Rugamonas</taxon>
    </lineage>
</organism>
<feature type="chain" id="PRO_5011487653" description="Extracellular solute-binding protein, family 3" evidence="1">
    <location>
        <begin position="25"/>
        <end position="279"/>
    </location>
</feature>
<dbReference type="AlphaFoldDB" id="A0A1I4U2U6"/>
<name>A0A1I4U2U6_9BURK</name>
<keyword evidence="1" id="KW-0732">Signal</keyword>
<dbReference type="Proteomes" id="UP000199470">
    <property type="component" value="Unassembled WGS sequence"/>
</dbReference>
<proteinExistence type="predicted"/>
<evidence type="ECO:0008006" key="4">
    <source>
        <dbReference type="Google" id="ProtNLM"/>
    </source>
</evidence>
<protein>
    <recommendedName>
        <fullName evidence="4">Extracellular solute-binding protein, family 3</fullName>
    </recommendedName>
</protein>
<accession>A0A1I4U2U6</accession>
<feature type="signal peptide" evidence="1">
    <location>
        <begin position="1"/>
        <end position="24"/>
    </location>
</feature>
<gene>
    <name evidence="2" type="ORF">SAMN02982985_05455</name>
</gene>
<dbReference type="Gene3D" id="3.40.190.10">
    <property type="entry name" value="Periplasmic binding protein-like II"/>
    <property type="match status" value="2"/>
</dbReference>
<sequence>MFRSLLSLPPLLAALLAWAPPATAAPAAAPLRIVLPPLHPSAREHAAYFPALLRLALEKTRASDGPFEISVFPRELTSPRQALELKNNGVINVIWDGSNAQRERELLAVPVSLLGELNDYRVLLIRRQDASRFAAVRTLEQLAALRAGAGVNWPSTEILRANGLPVVTAISYEFLFPMLQGGRFDYLPRGVYEAWFEQRVHAGRDLVVEPDIFLHYRVPFHFFVSRDNPALAARIERGLRLAQQDGSFARLFNGVPAFRRSLDEIRAGKRRVFELRPLP</sequence>
<reference evidence="2 3" key="1">
    <citation type="submission" date="2016-10" db="EMBL/GenBank/DDBJ databases">
        <authorList>
            <person name="de Groot N.N."/>
        </authorList>
    </citation>
    <scope>NUCLEOTIDE SEQUENCE [LARGE SCALE GENOMIC DNA]</scope>
    <source>
        <strain evidence="2 3">ATCC 43154</strain>
    </source>
</reference>